<dbReference type="Proteomes" id="UP000504632">
    <property type="component" value="Chromosome 8"/>
</dbReference>
<sequence length="221" mass="24799">MSLQSQPRFHLLLGWCFLLSVAVVTMAVVLVMKTNGPQTKGEVMLGRKNLSKVLQPEVATTQKLKANRSVEKAKAFYGENGYVSAKAVNYTDSCQIHRCDRNSWTEDPSCAVGKCSLLYQNNSVNITTGGLYLFYAQVTFSQDQNTASSRECTVTFLRNTQGTEIRKLSEATQHNKGTLTMFRVFPLVKGDSVTLDISDSSVRYSDEYTYWGLFLLREQDD</sequence>
<evidence type="ECO:0000313" key="5">
    <source>
        <dbReference type="RefSeq" id="XP_030638881.1"/>
    </source>
</evidence>
<organism evidence="4 5">
    <name type="scientific">Chanos chanos</name>
    <name type="common">Milkfish</name>
    <name type="synonym">Mugil chanos</name>
    <dbReference type="NCBI Taxonomy" id="29144"/>
    <lineage>
        <taxon>Eukaryota</taxon>
        <taxon>Metazoa</taxon>
        <taxon>Chordata</taxon>
        <taxon>Craniata</taxon>
        <taxon>Vertebrata</taxon>
        <taxon>Euteleostomi</taxon>
        <taxon>Actinopterygii</taxon>
        <taxon>Neopterygii</taxon>
        <taxon>Teleostei</taxon>
        <taxon>Ostariophysi</taxon>
        <taxon>Gonorynchiformes</taxon>
        <taxon>Chanidae</taxon>
        <taxon>Chanos</taxon>
    </lineage>
</organism>
<dbReference type="GO" id="GO:0016020">
    <property type="term" value="C:membrane"/>
    <property type="evidence" value="ECO:0007669"/>
    <property type="project" value="InterPro"/>
</dbReference>
<evidence type="ECO:0000256" key="1">
    <source>
        <dbReference type="ARBA" id="ARBA00008670"/>
    </source>
</evidence>
<gene>
    <name evidence="5" type="primary">lta</name>
</gene>
<keyword evidence="4" id="KW-1185">Reference proteome</keyword>
<evidence type="ECO:0000313" key="4">
    <source>
        <dbReference type="Proteomes" id="UP000504632"/>
    </source>
</evidence>
<dbReference type="GeneID" id="115819512"/>
<comment type="similarity">
    <text evidence="1">Belongs to the tumor necrosis factor family.</text>
</comment>
<evidence type="ECO:0000259" key="3">
    <source>
        <dbReference type="Pfam" id="PF00229"/>
    </source>
</evidence>
<dbReference type="InParanoid" id="A0A6J2W665"/>
<dbReference type="Gene3D" id="2.60.120.40">
    <property type="match status" value="1"/>
</dbReference>
<dbReference type="FunCoup" id="A0A6J2W665">
    <property type="interactions" value="1"/>
</dbReference>
<dbReference type="GO" id="GO:0006955">
    <property type="term" value="P:immune response"/>
    <property type="evidence" value="ECO:0007669"/>
    <property type="project" value="InterPro"/>
</dbReference>
<reference evidence="5" key="1">
    <citation type="submission" date="2025-08" db="UniProtKB">
        <authorList>
            <consortium name="RefSeq"/>
        </authorList>
    </citation>
    <scope>IDENTIFICATION</scope>
</reference>
<proteinExistence type="inferred from homology"/>
<feature type="domain" description="THD" evidence="3">
    <location>
        <begin position="103"/>
        <end position="216"/>
    </location>
</feature>
<name>A0A6J2W665_CHACN</name>
<dbReference type="Pfam" id="PF00229">
    <property type="entry name" value="TNF"/>
    <property type="match status" value="1"/>
</dbReference>
<dbReference type="SUPFAM" id="SSF49842">
    <property type="entry name" value="TNF-like"/>
    <property type="match status" value="1"/>
</dbReference>
<dbReference type="GO" id="GO:0005164">
    <property type="term" value="F:tumor necrosis factor receptor binding"/>
    <property type="evidence" value="ECO:0007669"/>
    <property type="project" value="InterPro"/>
</dbReference>
<accession>A0A6J2W665</accession>
<dbReference type="PROSITE" id="PS00251">
    <property type="entry name" value="THD_1"/>
    <property type="match status" value="1"/>
</dbReference>
<feature type="transmembrane region" description="Helical" evidence="2">
    <location>
        <begin position="12"/>
        <end position="32"/>
    </location>
</feature>
<dbReference type="InterPro" id="IPR008983">
    <property type="entry name" value="Tumour_necrosis_fac-like_dom"/>
</dbReference>
<keyword evidence="2" id="KW-0812">Transmembrane</keyword>
<evidence type="ECO:0000256" key="2">
    <source>
        <dbReference type="SAM" id="Phobius"/>
    </source>
</evidence>
<keyword evidence="2" id="KW-1133">Transmembrane helix</keyword>
<protein>
    <submittedName>
        <fullName evidence="5">Lymphotoxin-alpha</fullName>
    </submittedName>
</protein>
<dbReference type="RefSeq" id="XP_030638881.1">
    <property type="nucleotide sequence ID" value="XM_030783021.1"/>
</dbReference>
<keyword evidence="2" id="KW-0472">Membrane</keyword>
<dbReference type="InterPro" id="IPR021184">
    <property type="entry name" value="TNF_CS"/>
</dbReference>
<dbReference type="InterPro" id="IPR006052">
    <property type="entry name" value="TNF_dom"/>
</dbReference>
<dbReference type="CTD" id="4049"/>
<dbReference type="AlphaFoldDB" id="A0A6J2W665"/>
<dbReference type="OrthoDB" id="8667946at2759"/>